<organism evidence="1">
    <name type="scientific">Anguilla anguilla</name>
    <name type="common">European freshwater eel</name>
    <name type="synonym">Muraena anguilla</name>
    <dbReference type="NCBI Taxonomy" id="7936"/>
    <lineage>
        <taxon>Eukaryota</taxon>
        <taxon>Metazoa</taxon>
        <taxon>Chordata</taxon>
        <taxon>Craniata</taxon>
        <taxon>Vertebrata</taxon>
        <taxon>Euteleostomi</taxon>
        <taxon>Actinopterygii</taxon>
        <taxon>Neopterygii</taxon>
        <taxon>Teleostei</taxon>
        <taxon>Anguilliformes</taxon>
        <taxon>Anguillidae</taxon>
        <taxon>Anguilla</taxon>
    </lineage>
</organism>
<reference evidence="1" key="2">
    <citation type="journal article" date="2015" name="Fish Shellfish Immunol.">
        <title>Early steps in the European eel (Anguilla anguilla)-Vibrio vulnificus interaction in the gills: Role of the RtxA13 toxin.</title>
        <authorList>
            <person name="Callol A."/>
            <person name="Pajuelo D."/>
            <person name="Ebbesson L."/>
            <person name="Teles M."/>
            <person name="MacKenzie S."/>
            <person name="Amaro C."/>
        </authorList>
    </citation>
    <scope>NUCLEOTIDE SEQUENCE</scope>
</reference>
<proteinExistence type="predicted"/>
<accession>A0A0E9XY16</accession>
<reference evidence="1" key="1">
    <citation type="submission" date="2014-11" db="EMBL/GenBank/DDBJ databases">
        <authorList>
            <person name="Amaro Gonzalez C."/>
        </authorList>
    </citation>
    <scope>NUCLEOTIDE SEQUENCE</scope>
</reference>
<name>A0A0E9XY16_ANGAN</name>
<protein>
    <submittedName>
        <fullName evidence="1">Uncharacterized protein</fullName>
    </submittedName>
</protein>
<dbReference type="EMBL" id="GBXM01001023">
    <property type="protein sequence ID" value="JAI07555.1"/>
    <property type="molecule type" value="Transcribed_RNA"/>
</dbReference>
<evidence type="ECO:0000313" key="1">
    <source>
        <dbReference type="EMBL" id="JAI07555.1"/>
    </source>
</evidence>
<dbReference type="AlphaFoldDB" id="A0A0E9XY16"/>
<sequence>MIMNNNYIPKFHYRLHQSSMIQVGLRNRMIYHKYLSSNRPLINTTTSFILLTSTINNFSKPKPHAARTNQPPAILHYTTDFPTNILNYSIRSYRNHHILCNI</sequence>